<dbReference type="GO" id="GO:0008984">
    <property type="term" value="F:protein-glutamate methylesterase activity"/>
    <property type="evidence" value="ECO:0007669"/>
    <property type="project" value="UniProtKB-UniRule"/>
</dbReference>
<keyword evidence="4 6" id="KW-0378">Hydrolase</keyword>
<feature type="domain" description="Response regulatory" evidence="9">
    <location>
        <begin position="13"/>
        <end position="130"/>
    </location>
</feature>
<dbReference type="AlphaFoldDB" id="A0A5R9PF99"/>
<dbReference type="InterPro" id="IPR035909">
    <property type="entry name" value="CheB_C"/>
</dbReference>
<dbReference type="NCBIfam" id="NF009206">
    <property type="entry name" value="PRK12555.1"/>
    <property type="match status" value="1"/>
</dbReference>
<dbReference type="GO" id="GO:0000156">
    <property type="term" value="F:phosphorelay response regulator activity"/>
    <property type="evidence" value="ECO:0007669"/>
    <property type="project" value="InterPro"/>
</dbReference>
<evidence type="ECO:0000256" key="1">
    <source>
        <dbReference type="ARBA" id="ARBA00022490"/>
    </source>
</evidence>
<name>A0A5R9PF99_9GAMM</name>
<dbReference type="InterPro" id="IPR001789">
    <property type="entry name" value="Sig_transdc_resp-reg_receiver"/>
</dbReference>
<dbReference type="SUPFAM" id="SSF52738">
    <property type="entry name" value="Methylesterase CheB, C-terminal domain"/>
    <property type="match status" value="1"/>
</dbReference>
<dbReference type="CDD" id="cd17541">
    <property type="entry name" value="REC_CheB-like"/>
    <property type="match status" value="1"/>
</dbReference>
<dbReference type="InterPro" id="IPR008248">
    <property type="entry name" value="CheB-like"/>
</dbReference>
<keyword evidence="1 6" id="KW-0963">Cytoplasm</keyword>
<dbReference type="EC" id="3.5.1.44" evidence="6"/>
<comment type="similarity">
    <text evidence="6">Belongs to the CheB family.</text>
</comment>
<protein>
    <recommendedName>
        <fullName evidence="6">Protein-glutamate methylesterase/protein-glutamine glutaminase</fullName>
        <ecNumber evidence="6">3.1.1.61</ecNumber>
        <ecNumber evidence="6">3.5.1.44</ecNumber>
    </recommendedName>
</protein>
<comment type="caution">
    <text evidence="11">The sequence shown here is derived from an EMBL/GenBank/DDBJ whole genome shotgun (WGS) entry which is preliminary data.</text>
</comment>
<evidence type="ECO:0000256" key="3">
    <source>
        <dbReference type="ARBA" id="ARBA00022553"/>
    </source>
</evidence>
<dbReference type="GO" id="GO:0005737">
    <property type="term" value="C:cytoplasm"/>
    <property type="evidence" value="ECO:0007669"/>
    <property type="project" value="UniProtKB-SubCell"/>
</dbReference>
<dbReference type="InterPro" id="IPR000673">
    <property type="entry name" value="Sig_transdc_resp-reg_Me-estase"/>
</dbReference>
<reference evidence="11 12" key="1">
    <citation type="submission" date="2019-04" db="EMBL/GenBank/DDBJ databases">
        <authorList>
            <person name="Grouzdev D.S."/>
            <person name="Nazina T.N."/>
        </authorList>
    </citation>
    <scope>NUCLEOTIDE SEQUENCE [LARGE SCALE GENOMIC DNA]</scope>
    <source>
        <strain evidence="11 12">SHC 3-19</strain>
    </source>
</reference>
<dbReference type="CDD" id="cd16432">
    <property type="entry name" value="CheB_Rec"/>
    <property type="match status" value="1"/>
</dbReference>
<evidence type="ECO:0000259" key="10">
    <source>
        <dbReference type="PROSITE" id="PS50122"/>
    </source>
</evidence>
<evidence type="ECO:0000256" key="8">
    <source>
        <dbReference type="PROSITE-ProRule" id="PRU00169"/>
    </source>
</evidence>
<dbReference type="PANTHER" id="PTHR42872">
    <property type="entry name" value="PROTEIN-GLUTAMATE METHYLESTERASE/PROTEIN-GLUTAMINE GLUTAMINASE"/>
    <property type="match status" value="1"/>
</dbReference>
<feature type="active site" evidence="6 7">
    <location>
        <position position="200"/>
    </location>
</feature>
<dbReference type="PROSITE" id="PS50110">
    <property type="entry name" value="RESPONSE_REGULATORY"/>
    <property type="match status" value="1"/>
</dbReference>
<dbReference type="Gene3D" id="3.40.50.180">
    <property type="entry name" value="Methylesterase CheB, C-terminal domain"/>
    <property type="match status" value="1"/>
</dbReference>
<evidence type="ECO:0000313" key="11">
    <source>
        <dbReference type="EMBL" id="TLX22194.1"/>
    </source>
</evidence>
<dbReference type="EC" id="3.1.1.61" evidence="6"/>
<dbReference type="PANTHER" id="PTHR42872:SF6">
    <property type="entry name" value="PROTEIN-GLUTAMATE METHYLESTERASE_PROTEIN-GLUTAMINE GLUTAMINASE"/>
    <property type="match status" value="1"/>
</dbReference>
<sequence>MAMQTPQRPGKVRVLIIDDSALVRQVLSEILSQDPGIEVVGTASDPLIARDKIKQLEPDVLTLDVEMPRMDGLTFLQNLMRLRPMPVVMVSSLTEAGAQVTLDALALGAVDFVTKPRLDVERGLNNYAGELCERVRNAARARVARLQPASAAAAAQATPIKYRTTDRLIAIGASTGGTEAIRVLLEQMPADAPATVITQHIPAAFSKPFAERLDRHSKMTVVQAEDDMPLLAGHAYVAPGGLHLRVQRSGARWRCRLGEDDPVRRHRPSVDALFESVAQAAGANASAALLTGMGDDGARGLLALRKAGAATMVQDEASSVVWGMPGAAYTLGAAQQVLPLAEIAGALLISTNVGGT</sequence>
<dbReference type="SMART" id="SM00448">
    <property type="entry name" value="REC"/>
    <property type="match status" value="1"/>
</dbReference>
<dbReference type="RefSeq" id="WP_138348485.1">
    <property type="nucleotide sequence ID" value="NZ_SROY01000002.1"/>
</dbReference>
<comment type="domain">
    <text evidence="6">Contains a C-terminal catalytic domain, and an N-terminal region which modulates catalytic activity.</text>
</comment>
<evidence type="ECO:0000256" key="7">
    <source>
        <dbReference type="PROSITE-ProRule" id="PRU00050"/>
    </source>
</evidence>
<gene>
    <name evidence="6" type="primary">cheB</name>
    <name evidence="11" type="ORF">E5S66_06685</name>
</gene>
<organism evidence="11 12">
    <name type="scientific">Thermomonas fusca</name>
    <dbReference type="NCBI Taxonomy" id="215690"/>
    <lineage>
        <taxon>Bacteria</taxon>
        <taxon>Pseudomonadati</taxon>
        <taxon>Pseudomonadota</taxon>
        <taxon>Gammaproteobacteria</taxon>
        <taxon>Lysobacterales</taxon>
        <taxon>Lysobacteraceae</taxon>
        <taxon>Thermomonas</taxon>
    </lineage>
</organism>
<dbReference type="Pfam" id="PF01339">
    <property type="entry name" value="CheB_methylest"/>
    <property type="match status" value="1"/>
</dbReference>
<dbReference type="PROSITE" id="PS50122">
    <property type="entry name" value="CHEB"/>
    <property type="match status" value="1"/>
</dbReference>
<dbReference type="SUPFAM" id="SSF52172">
    <property type="entry name" value="CheY-like"/>
    <property type="match status" value="1"/>
</dbReference>
<feature type="active site" evidence="6 7">
    <location>
        <position position="174"/>
    </location>
</feature>
<feature type="modified residue" description="4-aspartylphosphate" evidence="6 8">
    <location>
        <position position="64"/>
    </location>
</feature>
<dbReference type="Gene3D" id="3.40.50.2300">
    <property type="match status" value="1"/>
</dbReference>
<keyword evidence="2 6" id="KW-0145">Chemotaxis</keyword>
<comment type="catalytic activity">
    <reaction evidence="6">
        <text>L-glutaminyl-[protein] + H2O = L-glutamyl-[protein] + NH4(+)</text>
        <dbReference type="Rhea" id="RHEA:16441"/>
        <dbReference type="Rhea" id="RHEA-COMP:10207"/>
        <dbReference type="Rhea" id="RHEA-COMP:10208"/>
        <dbReference type="ChEBI" id="CHEBI:15377"/>
        <dbReference type="ChEBI" id="CHEBI:28938"/>
        <dbReference type="ChEBI" id="CHEBI:29973"/>
        <dbReference type="ChEBI" id="CHEBI:30011"/>
        <dbReference type="EC" id="3.5.1.44"/>
    </reaction>
</comment>
<keyword evidence="12" id="KW-1185">Reference proteome</keyword>
<comment type="function">
    <text evidence="6">Involved in chemotaxis. Part of a chemotaxis signal transduction system that modulates chemotaxis in response to various stimuli. Catalyzes the demethylation of specific methylglutamate residues introduced into the chemoreceptors (methyl-accepting chemotaxis proteins or MCP) by CheR. Also mediates the irreversible deamidation of specific glutamine residues to glutamic acid.</text>
</comment>
<dbReference type="Pfam" id="PF00072">
    <property type="entry name" value="Response_reg"/>
    <property type="match status" value="1"/>
</dbReference>
<dbReference type="Proteomes" id="UP000308508">
    <property type="component" value="Unassembled WGS sequence"/>
</dbReference>
<dbReference type="STRING" id="1123377.GCA_000423885_02684"/>
<dbReference type="NCBIfam" id="NF001965">
    <property type="entry name" value="PRK00742.1"/>
    <property type="match status" value="1"/>
</dbReference>
<comment type="PTM">
    <text evidence="6">Phosphorylated by CheA. Phosphorylation of the N-terminal regulatory domain activates the methylesterase activity.</text>
</comment>
<evidence type="ECO:0000256" key="2">
    <source>
        <dbReference type="ARBA" id="ARBA00022500"/>
    </source>
</evidence>
<dbReference type="EMBL" id="SROY01000002">
    <property type="protein sequence ID" value="TLX22194.1"/>
    <property type="molecule type" value="Genomic_DNA"/>
</dbReference>
<comment type="subcellular location">
    <subcellularLocation>
        <location evidence="6">Cytoplasm</location>
    </subcellularLocation>
</comment>
<comment type="catalytic activity">
    <reaction evidence="5 6">
        <text>[protein]-L-glutamate 5-O-methyl ester + H2O = L-glutamyl-[protein] + methanol + H(+)</text>
        <dbReference type="Rhea" id="RHEA:23236"/>
        <dbReference type="Rhea" id="RHEA-COMP:10208"/>
        <dbReference type="Rhea" id="RHEA-COMP:10311"/>
        <dbReference type="ChEBI" id="CHEBI:15377"/>
        <dbReference type="ChEBI" id="CHEBI:15378"/>
        <dbReference type="ChEBI" id="CHEBI:17790"/>
        <dbReference type="ChEBI" id="CHEBI:29973"/>
        <dbReference type="ChEBI" id="CHEBI:82795"/>
        <dbReference type="EC" id="3.1.1.61"/>
    </reaction>
</comment>
<accession>A0A5R9PF99</accession>
<dbReference type="GO" id="GO:0050568">
    <property type="term" value="F:protein-glutamine glutaminase activity"/>
    <property type="evidence" value="ECO:0007669"/>
    <property type="project" value="UniProtKB-UniRule"/>
</dbReference>
<feature type="domain" description="CheB-type methylesterase" evidence="10">
    <location>
        <begin position="162"/>
        <end position="354"/>
    </location>
</feature>
<dbReference type="FunFam" id="3.40.50.2300:FF:000060">
    <property type="entry name" value="Protein-glutamate methylesterase/protein-glutamine glutaminase"/>
    <property type="match status" value="1"/>
</dbReference>
<evidence type="ECO:0000313" key="12">
    <source>
        <dbReference type="Proteomes" id="UP000308508"/>
    </source>
</evidence>
<dbReference type="PIRSF" id="PIRSF000876">
    <property type="entry name" value="RR_chemtxs_CheB"/>
    <property type="match status" value="1"/>
</dbReference>
<feature type="active site" evidence="6 7">
    <location>
        <position position="296"/>
    </location>
</feature>
<dbReference type="GO" id="GO:0006935">
    <property type="term" value="P:chemotaxis"/>
    <property type="evidence" value="ECO:0007669"/>
    <property type="project" value="UniProtKB-UniRule"/>
</dbReference>
<evidence type="ECO:0000256" key="4">
    <source>
        <dbReference type="ARBA" id="ARBA00022801"/>
    </source>
</evidence>
<dbReference type="HAMAP" id="MF_00099">
    <property type="entry name" value="CheB_chemtxs"/>
    <property type="match status" value="1"/>
</dbReference>
<evidence type="ECO:0000259" key="9">
    <source>
        <dbReference type="PROSITE" id="PS50110"/>
    </source>
</evidence>
<dbReference type="InterPro" id="IPR011006">
    <property type="entry name" value="CheY-like_superfamily"/>
</dbReference>
<evidence type="ECO:0000256" key="5">
    <source>
        <dbReference type="ARBA" id="ARBA00048267"/>
    </source>
</evidence>
<keyword evidence="3 6" id="KW-0597">Phosphoprotein</keyword>
<proteinExistence type="inferred from homology"/>
<evidence type="ECO:0000256" key="6">
    <source>
        <dbReference type="HAMAP-Rule" id="MF_00099"/>
    </source>
</evidence>